<protein>
    <submittedName>
        <fullName evidence="1">DUF6263 family protein</fullName>
    </submittedName>
</protein>
<gene>
    <name evidence="1" type="ORF">WJU16_11820</name>
</gene>
<evidence type="ECO:0000313" key="1">
    <source>
        <dbReference type="EMBL" id="WZN43713.1"/>
    </source>
</evidence>
<dbReference type="EMBL" id="CP149822">
    <property type="protein sequence ID" value="WZN43713.1"/>
    <property type="molecule type" value="Genomic_DNA"/>
</dbReference>
<sequence length="119" mass="13426">MGRKRSAARGLKGRVDLYWNLQHWDGQTAKVNAEGNIKTDRVETFTIEDGIQATAAIEGKLITNYLILRESGFPSIAVQNTEMNGKYVYLANRKKQLKKDLTVPVKIVTNASYKIKQVK</sequence>
<accession>A0ABZ2YWB2</accession>
<reference evidence="2" key="1">
    <citation type="submission" date="2024-03" db="EMBL/GenBank/DDBJ databases">
        <title>Chitinophaga horti sp. nov., isolated from garden soil.</title>
        <authorList>
            <person name="Lee D.S."/>
            <person name="Han D.M."/>
            <person name="Baek J.H."/>
            <person name="Choi D.G."/>
            <person name="Jeon J.H."/>
            <person name="Jeon C.O."/>
        </authorList>
    </citation>
    <scope>NUCLEOTIDE SEQUENCE [LARGE SCALE GENOMIC DNA]</scope>
    <source>
        <strain evidence="2">GPA1</strain>
    </source>
</reference>
<evidence type="ECO:0000313" key="2">
    <source>
        <dbReference type="Proteomes" id="UP001485459"/>
    </source>
</evidence>
<keyword evidence="2" id="KW-1185">Reference proteome</keyword>
<dbReference type="Proteomes" id="UP001485459">
    <property type="component" value="Chromosome"/>
</dbReference>
<dbReference type="InterPro" id="IPR046230">
    <property type="entry name" value="DUF6263"/>
</dbReference>
<name>A0ABZ2YWB2_9BACT</name>
<organism evidence="1 2">
    <name type="scientific">Chitinophaga pollutisoli</name>
    <dbReference type="NCBI Taxonomy" id="3133966"/>
    <lineage>
        <taxon>Bacteria</taxon>
        <taxon>Pseudomonadati</taxon>
        <taxon>Bacteroidota</taxon>
        <taxon>Chitinophagia</taxon>
        <taxon>Chitinophagales</taxon>
        <taxon>Chitinophagaceae</taxon>
        <taxon>Chitinophaga</taxon>
    </lineage>
</organism>
<dbReference type="Pfam" id="PF19777">
    <property type="entry name" value="DUF6263"/>
    <property type="match status" value="1"/>
</dbReference>
<proteinExistence type="predicted"/>